<dbReference type="AlphaFoldDB" id="A0A069DUD4"/>
<reference evidence="2" key="1">
    <citation type="journal article" date="2015" name="J. Med. Entomol.">
        <title>A Deep Insight Into the Sialotranscriptome of the Chagas Disease Vector, Panstrongylus megistus (Hemiptera: Heteroptera).</title>
        <authorList>
            <person name="Ribeiro J.M."/>
            <person name="Schwarz A."/>
            <person name="Francischetti I.M."/>
        </authorList>
    </citation>
    <scope>NUCLEOTIDE SEQUENCE</scope>
    <source>
        <tissue evidence="2">Salivary glands</tissue>
    </source>
</reference>
<protein>
    <submittedName>
        <fullName evidence="2">Putative titin length</fullName>
    </submittedName>
</protein>
<evidence type="ECO:0000256" key="1">
    <source>
        <dbReference type="SAM" id="MobiDB-lite"/>
    </source>
</evidence>
<proteinExistence type="evidence at transcript level"/>
<feature type="compositionally biased region" description="Basic and acidic residues" evidence="1">
    <location>
        <begin position="347"/>
        <end position="382"/>
    </location>
</feature>
<evidence type="ECO:0000313" key="2">
    <source>
        <dbReference type="EMBL" id="JAC87565.1"/>
    </source>
</evidence>
<feature type="compositionally biased region" description="Basic and acidic residues" evidence="1">
    <location>
        <begin position="424"/>
        <end position="434"/>
    </location>
</feature>
<feature type="compositionally biased region" description="Basic and acidic residues" evidence="1">
    <location>
        <begin position="282"/>
        <end position="321"/>
    </location>
</feature>
<feature type="region of interest" description="Disordered" evidence="1">
    <location>
        <begin position="263"/>
        <end position="477"/>
    </location>
</feature>
<feature type="compositionally biased region" description="Basic and acidic residues" evidence="1">
    <location>
        <begin position="71"/>
        <end position="108"/>
    </location>
</feature>
<feature type="compositionally biased region" description="Basic and acidic residues" evidence="1">
    <location>
        <begin position="329"/>
        <end position="340"/>
    </location>
</feature>
<feature type="region of interest" description="Disordered" evidence="1">
    <location>
        <begin position="1"/>
        <end position="159"/>
    </location>
</feature>
<feature type="non-terminal residue" evidence="2">
    <location>
        <position position="1"/>
    </location>
</feature>
<feature type="compositionally biased region" description="Basic and acidic residues" evidence="1">
    <location>
        <begin position="449"/>
        <end position="477"/>
    </location>
</feature>
<feature type="compositionally biased region" description="Basic and acidic residues" evidence="1">
    <location>
        <begin position="1"/>
        <end position="12"/>
    </location>
</feature>
<feature type="compositionally biased region" description="Basic and acidic residues" evidence="1">
    <location>
        <begin position="33"/>
        <end position="54"/>
    </location>
</feature>
<name>A0A069DUD4_9HEMI</name>
<accession>A0A069DUD4</accession>
<sequence>PSEKPKDIDAGKPKPFPTTDGGEEVQPPVFKSSPEKDKEVIPIPEKKEGPKVCEEEAPTLPSWRRRKVTKPKVESSTEEKIPETDDKDKQPEEVVKIATVKEEIKAPEEEATTGPPWRRRKVTKPKPEKPEEKEEHPLVEPVTEKPKEKEEPALVEPVIEKLKKPKATIPEPTKLEKVEMKPSKLEIKKVDDIPQFATIKLKKTPVRSKKESEASKVPKIHLKSRIVHYPYPPAPKKLVITEQEPIYVDNGILSRNYKEAETVKKTVKRRVKMPAKPVSQLEKFEPFPETPKVPEEEKPVDERKSKDKLPKPPKVEEEPRKLVMGKGKIPKDEEEKESVTLKKIPKKKPEEKPDITPEPKKLEPKEDLPKPVPEDESLRLKPSEFLPSGEGPDLPLAKPEVPEELPKESVPAETTRRLVPKKKVREEPEEERRFPLGKGKKPPSEDEDGIKLRKKQGEPEKEEPEPIKLKPWKKEKP</sequence>
<organism evidence="2">
    <name type="scientific">Panstrongylus megistus</name>
    <dbReference type="NCBI Taxonomy" id="65343"/>
    <lineage>
        <taxon>Eukaryota</taxon>
        <taxon>Metazoa</taxon>
        <taxon>Ecdysozoa</taxon>
        <taxon>Arthropoda</taxon>
        <taxon>Hexapoda</taxon>
        <taxon>Insecta</taxon>
        <taxon>Pterygota</taxon>
        <taxon>Neoptera</taxon>
        <taxon>Paraneoptera</taxon>
        <taxon>Hemiptera</taxon>
        <taxon>Heteroptera</taxon>
        <taxon>Panheteroptera</taxon>
        <taxon>Cimicomorpha</taxon>
        <taxon>Reduviidae</taxon>
        <taxon>Triatominae</taxon>
        <taxon>Panstrongylus</taxon>
    </lineage>
</organism>
<feature type="compositionally biased region" description="Basic and acidic residues" evidence="1">
    <location>
        <begin position="125"/>
        <end position="159"/>
    </location>
</feature>
<dbReference type="EMBL" id="GBGD01001324">
    <property type="protein sequence ID" value="JAC87565.1"/>
    <property type="molecule type" value="mRNA"/>
</dbReference>
<feature type="non-terminal residue" evidence="2">
    <location>
        <position position="477"/>
    </location>
</feature>